<feature type="domain" description="Glycosyltransferase 61 catalytic" evidence="4">
    <location>
        <begin position="133"/>
        <end position="304"/>
    </location>
</feature>
<keyword evidence="2" id="KW-0808">Transferase</keyword>
<reference evidence="5 6" key="1">
    <citation type="submission" date="2022-11" db="EMBL/GenBank/DDBJ databases">
        <title>Genome sequencing of Acetobacter type strain.</title>
        <authorList>
            <person name="Heo J."/>
            <person name="Lee D."/>
            <person name="Han B.-H."/>
            <person name="Hong S.-B."/>
            <person name="Kwon S.-W."/>
        </authorList>
    </citation>
    <scope>NUCLEOTIDE SEQUENCE [LARGE SCALE GENOMIC DNA]</scope>
    <source>
        <strain evidence="5 6">KACC 21253</strain>
    </source>
</reference>
<dbReference type="Pfam" id="PF04577">
    <property type="entry name" value="Glyco_transf_61"/>
    <property type="match status" value="1"/>
</dbReference>
<dbReference type="InterPro" id="IPR007657">
    <property type="entry name" value="Glycosyltransferase_61"/>
</dbReference>
<comment type="caution">
    <text evidence="5">The sequence shown here is derived from an EMBL/GenBank/DDBJ whole genome shotgun (WGS) entry which is preliminary data.</text>
</comment>
<organism evidence="5 6">
    <name type="scientific">Acetobacter thailandicus</name>
    <dbReference type="NCBI Taxonomy" id="1502842"/>
    <lineage>
        <taxon>Bacteria</taxon>
        <taxon>Pseudomonadati</taxon>
        <taxon>Pseudomonadota</taxon>
        <taxon>Alphaproteobacteria</taxon>
        <taxon>Acetobacterales</taxon>
        <taxon>Acetobacteraceae</taxon>
        <taxon>Acetobacter</taxon>
    </lineage>
</organism>
<evidence type="ECO:0000259" key="4">
    <source>
        <dbReference type="Pfam" id="PF04577"/>
    </source>
</evidence>
<keyword evidence="3" id="KW-0325">Glycoprotein</keyword>
<dbReference type="Proteomes" id="UP001301152">
    <property type="component" value="Unassembled WGS sequence"/>
</dbReference>
<evidence type="ECO:0000256" key="2">
    <source>
        <dbReference type="ARBA" id="ARBA00022679"/>
    </source>
</evidence>
<dbReference type="RefSeq" id="WP_086553345.1">
    <property type="nucleotide sequence ID" value="NZ_JAPIUZ010000001.1"/>
</dbReference>
<sequence>MTFFKFIMSKLKRQSEQSSLTLAQASSGVTELEAPVSYPALMVEGGVLPDGSRSVFYGWQSKALTLRQYILSKVVLDRSLMVFLKNGHPVAETSYLQPPDAVAALTVRPGDLSKEFLKEPVMAASFDHWDINFFHWVRHTVPTFFALREAQYKGGFILPYLQPWQAETLKMNGFENAPQATTHHGHQYAFKQVIYTDYVRGLADFSVSPLSARAYHTLVAEAGGCKPDERDLFIFIERGSASNRAMPNEAELAEAMREAGFTVIRPETLSVAGQMRFFARARMVVGSLGAAMANVAWCHPGTVVYELVPAHHQNPCTLALTTQMGLLYWGDLIETGVEGDNHTAASLRGFDVPAVIGRAKQLQQYVV</sequence>
<evidence type="ECO:0000256" key="3">
    <source>
        <dbReference type="ARBA" id="ARBA00023180"/>
    </source>
</evidence>
<dbReference type="InterPro" id="IPR049625">
    <property type="entry name" value="Glyco_transf_61_cat"/>
</dbReference>
<gene>
    <name evidence="5" type="ORF">OQ497_01725</name>
</gene>
<keyword evidence="6" id="KW-1185">Reference proteome</keyword>
<accession>A0ABT3QBK5</accession>
<evidence type="ECO:0000256" key="1">
    <source>
        <dbReference type="ARBA" id="ARBA00022676"/>
    </source>
</evidence>
<evidence type="ECO:0000313" key="5">
    <source>
        <dbReference type="EMBL" id="MCX2562688.1"/>
    </source>
</evidence>
<dbReference type="EMBL" id="JAPIUZ010000001">
    <property type="protein sequence ID" value="MCX2562688.1"/>
    <property type="molecule type" value="Genomic_DNA"/>
</dbReference>
<dbReference type="PANTHER" id="PTHR20961">
    <property type="entry name" value="GLYCOSYLTRANSFERASE"/>
    <property type="match status" value="1"/>
</dbReference>
<keyword evidence="1" id="KW-0328">Glycosyltransferase</keyword>
<name>A0ABT3QBK5_9PROT</name>
<protein>
    <submittedName>
        <fullName evidence="5">Glycosyltransferase 61 family protein</fullName>
    </submittedName>
</protein>
<evidence type="ECO:0000313" key="6">
    <source>
        <dbReference type="Proteomes" id="UP001301152"/>
    </source>
</evidence>
<proteinExistence type="predicted"/>